<keyword evidence="7" id="KW-1185">Reference proteome</keyword>
<evidence type="ECO:0000256" key="3">
    <source>
        <dbReference type="ARBA" id="ARBA00022989"/>
    </source>
</evidence>
<reference evidence="7" key="1">
    <citation type="submission" date="2016-04" db="EMBL/GenBank/DDBJ databases">
        <title>Comparative genomics of biotechnologically important yeasts.</title>
        <authorList>
            <consortium name="DOE Joint Genome Institute"/>
            <person name="Riley R."/>
            <person name="Haridas S."/>
            <person name="Wolfe K.H."/>
            <person name="Lopes M.R."/>
            <person name="Hittinger C.T."/>
            <person name="Goker M."/>
            <person name="Salamov A."/>
            <person name="Wisecaver J."/>
            <person name="Long T.M."/>
            <person name="Aerts A.L."/>
            <person name="Barry K."/>
            <person name="Choi C."/>
            <person name="Clum A."/>
            <person name="Coughlan A.Y."/>
            <person name="Deshpande S."/>
            <person name="Douglass A.P."/>
            <person name="Hanson S.J."/>
            <person name="Klenk H.-P."/>
            <person name="Labutti K."/>
            <person name="Lapidus A."/>
            <person name="Lindquist E."/>
            <person name="Lipzen A."/>
            <person name="Meier-Kolthoff J.P."/>
            <person name="Ohm R.A."/>
            <person name="Otillar R.P."/>
            <person name="Pangilinan J."/>
            <person name="Peng Y."/>
            <person name="Rokas A."/>
            <person name="Rosa C.A."/>
            <person name="Scheuner C."/>
            <person name="Sibirny A.A."/>
            <person name="Slot J.C."/>
            <person name="Stielow J.B."/>
            <person name="Sun H."/>
            <person name="Kurtzman C.P."/>
            <person name="Blackwell M."/>
            <person name="Grigoriev I.V."/>
            <person name="Jeffries T.W."/>
        </authorList>
    </citation>
    <scope>NUCLEOTIDE SEQUENCE [LARGE SCALE GENOMIC DNA]</scope>
    <source>
        <strain evidence="7">NRRL YB-2248</strain>
    </source>
</reference>
<keyword evidence="2 5" id="KW-0812">Transmembrane</keyword>
<dbReference type="GO" id="GO:0005886">
    <property type="term" value="C:plasma membrane"/>
    <property type="evidence" value="ECO:0007669"/>
    <property type="project" value="TreeGrafter"/>
</dbReference>
<dbReference type="GO" id="GO:0005375">
    <property type="term" value="F:copper ion transmembrane transporter activity"/>
    <property type="evidence" value="ECO:0007669"/>
    <property type="project" value="UniProtKB-UniRule"/>
</dbReference>
<proteinExistence type="inferred from homology"/>
<evidence type="ECO:0000256" key="4">
    <source>
        <dbReference type="ARBA" id="ARBA00023136"/>
    </source>
</evidence>
<dbReference type="PANTHER" id="PTHR12483">
    <property type="entry name" value="SOLUTE CARRIER FAMILY 31 COPPER TRANSPORTERS"/>
    <property type="match status" value="1"/>
</dbReference>
<feature type="transmembrane region" description="Helical" evidence="5">
    <location>
        <begin position="160"/>
        <end position="181"/>
    </location>
</feature>
<organism evidence="6 7">
    <name type="scientific">[Candida] arabinofermentans NRRL YB-2248</name>
    <dbReference type="NCBI Taxonomy" id="983967"/>
    <lineage>
        <taxon>Eukaryota</taxon>
        <taxon>Fungi</taxon>
        <taxon>Dikarya</taxon>
        <taxon>Ascomycota</taxon>
        <taxon>Saccharomycotina</taxon>
        <taxon>Pichiomycetes</taxon>
        <taxon>Pichiales</taxon>
        <taxon>Pichiaceae</taxon>
        <taxon>Ogataea</taxon>
        <taxon>Ogataea/Candida clade</taxon>
    </lineage>
</organism>
<dbReference type="STRING" id="983967.A0A1E4T4G6"/>
<accession>A0A1E4T4G6</accession>
<feature type="transmembrane region" description="Helical" evidence="5">
    <location>
        <begin position="59"/>
        <end position="86"/>
    </location>
</feature>
<dbReference type="Pfam" id="PF04145">
    <property type="entry name" value="Ctr"/>
    <property type="match status" value="1"/>
</dbReference>
<keyword evidence="5" id="KW-0187">Copper transport</keyword>
<comment type="similarity">
    <text evidence="5">Belongs to the copper transporter (Ctr) (TC 1.A.56) family. SLC31A subfamily.</text>
</comment>
<feature type="transmembrane region" description="Helical" evidence="5">
    <location>
        <begin position="187"/>
        <end position="207"/>
    </location>
</feature>
<keyword evidence="4 5" id="KW-0472">Membrane</keyword>
<dbReference type="PANTHER" id="PTHR12483:SF27">
    <property type="entry name" value="COPPER TRANSPORT PROTEIN CTR1"/>
    <property type="match status" value="1"/>
</dbReference>
<protein>
    <recommendedName>
        <fullName evidence="5">Copper transport protein</fullName>
    </recommendedName>
</protein>
<gene>
    <name evidence="6" type="ORF">CANARDRAFT_27087</name>
</gene>
<sequence>MAMDMDMGTTTTSSSMMDMATSTAMSSSSTSTSSSMDMSDMSDMSMNYYLTKNYDNYPVLFKQLTASSAAGAFGIFVFIFFLAFALRGLFFLSAYLEQKVFHNYTNSVLIQEIDNCACGPSESDEKEGGSKSSSTFGNSNVAIVLKKTMFPGLSELGKDAVRLVIAFVAAMFGYALMLATMSFVLPYFFAACLGIAFGEVFFNRLSIVLEINKNSSMCGSLH</sequence>
<dbReference type="Proteomes" id="UP000094801">
    <property type="component" value="Unassembled WGS sequence"/>
</dbReference>
<evidence type="ECO:0000256" key="1">
    <source>
        <dbReference type="ARBA" id="ARBA00004141"/>
    </source>
</evidence>
<dbReference type="OrthoDB" id="73901at2759"/>
<evidence type="ECO:0000256" key="2">
    <source>
        <dbReference type="ARBA" id="ARBA00022692"/>
    </source>
</evidence>
<dbReference type="AlphaFoldDB" id="A0A1E4T4G6"/>
<evidence type="ECO:0000256" key="5">
    <source>
        <dbReference type="RuleBase" id="RU367022"/>
    </source>
</evidence>
<keyword evidence="3 5" id="KW-1133">Transmembrane helix</keyword>
<keyword evidence="5" id="KW-0813">Transport</keyword>
<comment type="subcellular location">
    <subcellularLocation>
        <location evidence="1 5">Membrane</location>
        <topology evidence="1 5">Multi-pass membrane protein</topology>
    </subcellularLocation>
</comment>
<evidence type="ECO:0000313" key="7">
    <source>
        <dbReference type="Proteomes" id="UP000094801"/>
    </source>
</evidence>
<keyword evidence="5" id="KW-0186">Copper</keyword>
<keyword evidence="5" id="KW-0406">Ion transport</keyword>
<dbReference type="EMBL" id="KV453849">
    <property type="protein sequence ID" value="ODV86663.1"/>
    <property type="molecule type" value="Genomic_DNA"/>
</dbReference>
<name>A0A1E4T4G6_9ASCO</name>
<evidence type="ECO:0000313" key="6">
    <source>
        <dbReference type="EMBL" id="ODV86663.1"/>
    </source>
</evidence>
<dbReference type="InterPro" id="IPR007274">
    <property type="entry name" value="Cop_transporter"/>
</dbReference>